<keyword evidence="8" id="KW-0496">Mitochondrion</keyword>
<comment type="pathway">
    <text evidence="2 11">Amino-acid degradation; L-valine degradation.</text>
</comment>
<evidence type="ECO:0000256" key="4">
    <source>
        <dbReference type="ARBA" id="ARBA00022456"/>
    </source>
</evidence>
<dbReference type="AlphaFoldDB" id="A0AAE1G044"/>
<dbReference type="InterPro" id="IPR029154">
    <property type="entry name" value="HIBADH-like_NADP-bd"/>
</dbReference>
<dbReference type="EMBL" id="JAWQEG010000971">
    <property type="protein sequence ID" value="KAK3883635.1"/>
    <property type="molecule type" value="Genomic_DNA"/>
</dbReference>
<evidence type="ECO:0000256" key="2">
    <source>
        <dbReference type="ARBA" id="ARBA00005109"/>
    </source>
</evidence>
<dbReference type="Gene3D" id="3.40.50.720">
    <property type="entry name" value="NAD(P)-binding Rossmann-like Domain"/>
    <property type="match status" value="1"/>
</dbReference>
<comment type="catalytic activity">
    <reaction evidence="9 11">
        <text>3-hydroxy-2-methylpropanoate + NAD(+) = 2-methyl-3-oxopropanoate + NADH + H(+)</text>
        <dbReference type="Rhea" id="RHEA:17681"/>
        <dbReference type="ChEBI" id="CHEBI:11805"/>
        <dbReference type="ChEBI" id="CHEBI:15378"/>
        <dbReference type="ChEBI" id="CHEBI:57540"/>
        <dbReference type="ChEBI" id="CHEBI:57700"/>
        <dbReference type="ChEBI" id="CHEBI:57945"/>
        <dbReference type="EC" id="1.1.1.31"/>
    </reaction>
</comment>
<dbReference type="Pfam" id="PF14833">
    <property type="entry name" value="NAD_binding_11"/>
    <property type="match status" value="1"/>
</dbReference>
<dbReference type="GO" id="GO:0005739">
    <property type="term" value="C:mitochondrion"/>
    <property type="evidence" value="ECO:0007669"/>
    <property type="project" value="UniProtKB-SubCell"/>
</dbReference>
<comment type="caution">
    <text evidence="14">The sequence shown here is derived from an EMBL/GenBank/DDBJ whole genome shotgun (WGS) entry which is preliminary data.</text>
</comment>
<dbReference type="Pfam" id="PF03446">
    <property type="entry name" value="NAD_binding_2"/>
    <property type="match status" value="1"/>
</dbReference>
<dbReference type="InterPro" id="IPR036291">
    <property type="entry name" value="NAD(P)-bd_dom_sf"/>
</dbReference>
<dbReference type="SUPFAM" id="SSF48179">
    <property type="entry name" value="6-phosphogluconate dehydrogenase C-terminal domain-like"/>
    <property type="match status" value="1"/>
</dbReference>
<dbReference type="SUPFAM" id="SSF51735">
    <property type="entry name" value="NAD(P)-binding Rossmann-fold domains"/>
    <property type="match status" value="1"/>
</dbReference>
<dbReference type="InterPro" id="IPR011548">
    <property type="entry name" value="HIBADH"/>
</dbReference>
<organism evidence="14 15">
    <name type="scientific">Petrolisthes cinctipes</name>
    <name type="common">Flat porcelain crab</name>
    <dbReference type="NCBI Taxonomy" id="88211"/>
    <lineage>
        <taxon>Eukaryota</taxon>
        <taxon>Metazoa</taxon>
        <taxon>Ecdysozoa</taxon>
        <taxon>Arthropoda</taxon>
        <taxon>Crustacea</taxon>
        <taxon>Multicrustacea</taxon>
        <taxon>Malacostraca</taxon>
        <taxon>Eumalacostraca</taxon>
        <taxon>Eucarida</taxon>
        <taxon>Decapoda</taxon>
        <taxon>Pleocyemata</taxon>
        <taxon>Anomura</taxon>
        <taxon>Galatheoidea</taxon>
        <taxon>Porcellanidae</taxon>
        <taxon>Petrolisthes</taxon>
    </lineage>
</organism>
<evidence type="ECO:0000256" key="11">
    <source>
        <dbReference type="RuleBase" id="RU910714"/>
    </source>
</evidence>
<dbReference type="FunFam" id="3.40.50.720:FF:000119">
    <property type="entry name" value="3-hydroxyisobutyrate dehydrogenase"/>
    <property type="match status" value="1"/>
</dbReference>
<keyword evidence="15" id="KW-1185">Reference proteome</keyword>
<feature type="domain" description="6-phosphogluconate dehydrogenase NADP-binding" evidence="12">
    <location>
        <begin position="39"/>
        <end position="198"/>
    </location>
</feature>
<proteinExistence type="inferred from homology"/>
<evidence type="ECO:0000313" key="15">
    <source>
        <dbReference type="Proteomes" id="UP001286313"/>
    </source>
</evidence>
<evidence type="ECO:0000259" key="12">
    <source>
        <dbReference type="Pfam" id="PF03446"/>
    </source>
</evidence>
<gene>
    <name evidence="14" type="ORF">Pcinc_012045</name>
</gene>
<dbReference type="InterPro" id="IPR006115">
    <property type="entry name" value="6PGDH_NADP-bd"/>
</dbReference>
<evidence type="ECO:0000313" key="14">
    <source>
        <dbReference type="EMBL" id="KAK3883635.1"/>
    </source>
</evidence>
<evidence type="ECO:0000256" key="10">
    <source>
        <dbReference type="PIRSR" id="PIRSR000103-1"/>
    </source>
</evidence>
<dbReference type="Proteomes" id="UP001286313">
    <property type="component" value="Unassembled WGS sequence"/>
</dbReference>
<evidence type="ECO:0000256" key="3">
    <source>
        <dbReference type="ARBA" id="ARBA00006013"/>
    </source>
</evidence>
<protein>
    <recommendedName>
        <fullName evidence="11">3-hydroxyisobutyrate dehydrogenase</fullName>
        <shortName evidence="11">HIBADH</shortName>
        <ecNumber evidence="11">1.1.1.31</ecNumber>
    </recommendedName>
</protein>
<dbReference type="PIRSF" id="PIRSF000103">
    <property type="entry name" value="HIBADH"/>
    <property type="match status" value="1"/>
</dbReference>
<dbReference type="NCBIfam" id="TIGR01692">
    <property type="entry name" value="HIBADH"/>
    <property type="match status" value="1"/>
</dbReference>
<sequence>MASMGSRIVSLLTTGKYAPAINFARRFSVSHQQWSRQAKVGFIGLGLMGGPMAVNLIQKGHSVVVYDLSSKATEHLQDEGAEVAKSPAEVASKADRIISMLPNSEHVRTCYTADDGVFQSVLAGTLILDSSTIDPNVSKEMAALAVKKGAVFMDAPVSGGVPAAKGGTLTFMVGGEEQEFEAARELLSAMGKNIVLCGRVGSGQAVKICNNMLLAITMIGVSETMNLGMRLGLDPKVMAGTINTATGRCWSSDTYNPVPGVLPNVPSANDYQGGFLTALMLKDLGLAQNAAIATNSPTPLGAVAHQIYKLMSNTYLSERDFSSVFRFLQEPQKKEEDN</sequence>
<dbReference type="PANTHER" id="PTHR22981:SF7">
    <property type="entry name" value="3-HYDROXYISOBUTYRATE DEHYDROGENASE, MITOCHONDRIAL"/>
    <property type="match status" value="1"/>
</dbReference>
<dbReference type="EC" id="1.1.1.31" evidence="11"/>
<evidence type="ECO:0000256" key="1">
    <source>
        <dbReference type="ARBA" id="ARBA00004173"/>
    </source>
</evidence>
<feature type="domain" description="3-hydroxyisobutyrate dehydrogenase-like NAD-binding" evidence="13">
    <location>
        <begin position="201"/>
        <end position="327"/>
    </location>
</feature>
<comment type="subcellular location">
    <subcellularLocation>
        <location evidence="1">Mitochondrion</location>
    </subcellularLocation>
</comment>
<reference evidence="14" key="1">
    <citation type="submission" date="2023-10" db="EMBL/GenBank/DDBJ databases">
        <title>Genome assemblies of two species of porcelain crab, Petrolisthes cinctipes and Petrolisthes manimaculis (Anomura: Porcellanidae).</title>
        <authorList>
            <person name="Angst P."/>
        </authorList>
    </citation>
    <scope>NUCLEOTIDE SEQUENCE</scope>
    <source>
        <strain evidence="14">PB745_01</strain>
        <tissue evidence="14">Gill</tissue>
    </source>
</reference>
<name>A0AAE1G044_PETCI</name>
<evidence type="ECO:0000256" key="7">
    <source>
        <dbReference type="ARBA" id="ARBA00023027"/>
    </source>
</evidence>
<accession>A0AAE1G044</accession>
<dbReference type="GO" id="GO:0050661">
    <property type="term" value="F:NADP binding"/>
    <property type="evidence" value="ECO:0007669"/>
    <property type="project" value="InterPro"/>
</dbReference>
<dbReference type="FunFam" id="1.10.1040.10:FF:000006">
    <property type="entry name" value="3-hydroxyisobutyrate dehydrogenase"/>
    <property type="match status" value="1"/>
</dbReference>
<evidence type="ECO:0000256" key="8">
    <source>
        <dbReference type="ARBA" id="ARBA00023128"/>
    </source>
</evidence>
<keyword evidence="6 11" id="KW-0560">Oxidoreductase</keyword>
<dbReference type="InterPro" id="IPR008927">
    <property type="entry name" value="6-PGluconate_DH-like_C_sf"/>
</dbReference>
<dbReference type="InterPro" id="IPR013328">
    <property type="entry name" value="6PGD_dom2"/>
</dbReference>
<dbReference type="GO" id="GO:0008442">
    <property type="term" value="F:3-hydroxyisobutyrate dehydrogenase activity"/>
    <property type="evidence" value="ECO:0007669"/>
    <property type="project" value="UniProtKB-EC"/>
</dbReference>
<keyword evidence="5" id="KW-0809">Transit peptide</keyword>
<dbReference type="InterPro" id="IPR002204">
    <property type="entry name" value="3-OH-isobutyrate_DH-rel_CS"/>
</dbReference>
<dbReference type="GO" id="GO:0006574">
    <property type="term" value="P:L-valine catabolic process"/>
    <property type="evidence" value="ECO:0007669"/>
    <property type="project" value="TreeGrafter"/>
</dbReference>
<evidence type="ECO:0000256" key="5">
    <source>
        <dbReference type="ARBA" id="ARBA00022946"/>
    </source>
</evidence>
<evidence type="ECO:0000256" key="6">
    <source>
        <dbReference type="ARBA" id="ARBA00023002"/>
    </source>
</evidence>
<keyword evidence="4 11" id="KW-0101">Branched-chain amino acid catabolism</keyword>
<feature type="active site" evidence="10">
    <location>
        <position position="207"/>
    </location>
</feature>
<dbReference type="GO" id="GO:0051287">
    <property type="term" value="F:NAD binding"/>
    <property type="evidence" value="ECO:0007669"/>
    <property type="project" value="InterPro"/>
</dbReference>
<dbReference type="Gene3D" id="1.10.1040.10">
    <property type="entry name" value="N-(1-d-carboxylethyl)-l-norvaline Dehydrogenase, domain 2"/>
    <property type="match status" value="1"/>
</dbReference>
<comment type="similarity">
    <text evidence="3">Belongs to the HIBADH-related family. 3-hydroxyisobutyrate dehydrogenase subfamily.</text>
</comment>
<dbReference type="PANTHER" id="PTHR22981">
    <property type="entry name" value="3-HYDROXYISOBUTYRATE DEHYDROGENASE-RELATED"/>
    <property type="match status" value="1"/>
</dbReference>
<dbReference type="InterPro" id="IPR015815">
    <property type="entry name" value="HIBADH-related"/>
</dbReference>
<evidence type="ECO:0000259" key="13">
    <source>
        <dbReference type="Pfam" id="PF14833"/>
    </source>
</evidence>
<dbReference type="PROSITE" id="PS00895">
    <property type="entry name" value="3_HYDROXYISOBUT_DH"/>
    <property type="match status" value="1"/>
</dbReference>
<keyword evidence="7 11" id="KW-0520">NAD</keyword>
<evidence type="ECO:0000256" key="9">
    <source>
        <dbReference type="ARBA" id="ARBA00049197"/>
    </source>
</evidence>